<dbReference type="InterPro" id="IPR036397">
    <property type="entry name" value="RNaseH_sf"/>
</dbReference>
<dbReference type="GO" id="GO:0003676">
    <property type="term" value="F:nucleic acid binding"/>
    <property type="evidence" value="ECO:0007669"/>
    <property type="project" value="InterPro"/>
</dbReference>
<keyword evidence="2" id="KW-0472">Membrane</keyword>
<feature type="transmembrane region" description="Helical" evidence="2">
    <location>
        <begin position="174"/>
        <end position="194"/>
    </location>
</feature>
<keyword evidence="2" id="KW-0812">Transmembrane</keyword>
<dbReference type="SUPFAM" id="SSF53098">
    <property type="entry name" value="Ribonuclease H-like"/>
    <property type="match status" value="1"/>
</dbReference>
<gene>
    <name evidence="4" type="ORF">COZ37_02630</name>
</gene>
<dbReference type="PANTHER" id="PTHR35004">
    <property type="entry name" value="TRANSPOSASE RV3428C-RELATED"/>
    <property type="match status" value="1"/>
</dbReference>
<dbReference type="Proteomes" id="UP000229703">
    <property type="component" value="Unassembled WGS sequence"/>
</dbReference>
<keyword evidence="2" id="KW-1133">Transmembrane helix</keyword>
<evidence type="ECO:0000313" key="4">
    <source>
        <dbReference type="EMBL" id="PIX77450.1"/>
    </source>
</evidence>
<dbReference type="InterPro" id="IPR054353">
    <property type="entry name" value="IstA-like_C"/>
</dbReference>
<comment type="caution">
    <text evidence="4">The sequence shown here is derived from an EMBL/GenBank/DDBJ whole genome shotgun (WGS) entry which is preliminary data.</text>
</comment>
<dbReference type="PROSITE" id="PS50994">
    <property type="entry name" value="INTEGRASE"/>
    <property type="match status" value="1"/>
</dbReference>
<dbReference type="InterPro" id="IPR001584">
    <property type="entry name" value="Integrase_cat-core"/>
</dbReference>
<dbReference type="Gene3D" id="3.30.420.10">
    <property type="entry name" value="Ribonuclease H-like superfamily/Ribonuclease H"/>
    <property type="match status" value="1"/>
</dbReference>
<name>A0A2M7M419_9BACT</name>
<dbReference type="InterPro" id="IPR012337">
    <property type="entry name" value="RNaseH-like_sf"/>
</dbReference>
<feature type="domain" description="Integrase catalytic" evidence="3">
    <location>
        <begin position="144"/>
        <end position="324"/>
    </location>
</feature>
<dbReference type="NCBIfam" id="NF033546">
    <property type="entry name" value="transpos_IS21"/>
    <property type="match status" value="1"/>
</dbReference>
<evidence type="ECO:0000256" key="1">
    <source>
        <dbReference type="ARBA" id="ARBA00009277"/>
    </source>
</evidence>
<evidence type="ECO:0000256" key="2">
    <source>
        <dbReference type="SAM" id="Phobius"/>
    </source>
</evidence>
<protein>
    <submittedName>
        <fullName evidence="4">Transposase</fullName>
    </submittedName>
</protein>
<dbReference type="EMBL" id="PFJK01000112">
    <property type="protein sequence ID" value="PIX77450.1"/>
    <property type="molecule type" value="Genomic_DNA"/>
</dbReference>
<evidence type="ECO:0000313" key="5">
    <source>
        <dbReference type="Proteomes" id="UP000229703"/>
    </source>
</evidence>
<dbReference type="GO" id="GO:0015074">
    <property type="term" value="P:DNA integration"/>
    <property type="evidence" value="ECO:0007669"/>
    <property type="project" value="InterPro"/>
</dbReference>
<reference evidence="5" key="1">
    <citation type="submission" date="2017-09" db="EMBL/GenBank/DDBJ databases">
        <title>Depth-based differentiation of microbial function through sediment-hosted aquifers and enrichment of novel symbionts in the deep terrestrial subsurface.</title>
        <authorList>
            <person name="Probst A.J."/>
            <person name="Ladd B."/>
            <person name="Jarett J.K."/>
            <person name="Geller-Mcgrath D.E."/>
            <person name="Sieber C.M.K."/>
            <person name="Emerson J.B."/>
            <person name="Anantharaman K."/>
            <person name="Thomas B.C."/>
            <person name="Malmstrom R."/>
            <person name="Stieglmeier M."/>
            <person name="Klingl A."/>
            <person name="Woyke T."/>
            <person name="Ryan C.M."/>
            <person name="Banfield J.F."/>
        </authorList>
    </citation>
    <scope>NUCLEOTIDE SEQUENCE [LARGE SCALE GENOMIC DNA]</scope>
</reference>
<dbReference type="Pfam" id="PF00665">
    <property type="entry name" value="rve"/>
    <property type="match status" value="1"/>
</dbReference>
<dbReference type="PANTHER" id="PTHR35004:SF8">
    <property type="entry name" value="TRANSPOSASE RV3428C-RELATED"/>
    <property type="match status" value="1"/>
</dbReference>
<proteinExistence type="inferred from homology"/>
<evidence type="ECO:0000259" key="3">
    <source>
        <dbReference type="PROSITE" id="PS50994"/>
    </source>
</evidence>
<dbReference type="AlphaFoldDB" id="A0A2M7M419"/>
<dbReference type="Pfam" id="PF22483">
    <property type="entry name" value="Mu-transpos_C_2"/>
    <property type="match status" value="1"/>
</dbReference>
<sequence length="525" mass="60963">MARRKMAVRDFVEIYEQWQGGLGKKTIARSLGISKRTVRKYIEIAEEAGITRSGPKLSRADWVNLVHKKIDPHQIVKEDGSLTTSEVIRPYHNLISEGLKETTGKTIWDRLQRERELNVSYSSFKRYLRKYFWQEMMMNKVRILRKEPAAGEEAQIDFGRLGYWFDPAFGKKRLLYAFAMALAFSRYIFIWIVGQMDLKNWIDAHIKAFEFFDGVPARWVTDNLKDSVIKPDLYDPKLNRTYDELARHYGAIIDPCRGGKPRDKARVERPIPYIRDSFFSGRGDSWRSLDEIREAAMEWCIHVAGQRVHGTTREVPIEVFRQIEQGSLKPLPEAPFEMSQWYTPIVHPDSHILVAGALYSVPWKYIGSEVDARVTAKTVEIYKDEQIIKTHIPVPKGKRQTDYNDYPPEKVQFYQRDPQWCLAQAQELGPSVYQVVEELLRTKAFNYLRQCQGIIRMGEKYGDKRLEAACYRAIIFDIPSYRTIKNILKAEYDRVPPEGNVQLPLPIGGYLHGAEEIVAPYGEEV</sequence>
<accession>A0A2M7M419</accession>
<organism evidence="4 5">
    <name type="scientific">bacterium (Candidatus Ratteibacteria) CG_4_10_14_3_um_filter_41_18</name>
    <dbReference type="NCBI Taxonomy" id="2014287"/>
    <lineage>
        <taxon>Bacteria</taxon>
        <taxon>Candidatus Ratteibacteria</taxon>
    </lineage>
</organism>
<comment type="similarity">
    <text evidence="1">Belongs to the transposase IS21/IS408/IS1162 family.</text>
</comment>